<comment type="caution">
    <text evidence="2">The sequence shown here is derived from an EMBL/GenBank/DDBJ whole genome shotgun (WGS) entry which is preliminary data.</text>
</comment>
<name>A0A9P6VHZ5_9HELO</name>
<dbReference type="AlphaFoldDB" id="A0A9P6VHZ5"/>
<reference evidence="2" key="1">
    <citation type="submission" date="2019-07" db="EMBL/GenBank/DDBJ databases">
        <title>Hyphodiscus hymeniophilus genome sequencing and assembly.</title>
        <authorList>
            <person name="Kramer G."/>
            <person name="Nodwell J."/>
        </authorList>
    </citation>
    <scope>NUCLEOTIDE SEQUENCE</scope>
    <source>
        <strain evidence="2">ATCC 34498</strain>
    </source>
</reference>
<evidence type="ECO:0000313" key="2">
    <source>
        <dbReference type="EMBL" id="KAG0648063.1"/>
    </source>
</evidence>
<feature type="compositionally biased region" description="Polar residues" evidence="1">
    <location>
        <begin position="1"/>
        <end position="10"/>
    </location>
</feature>
<gene>
    <name evidence="2" type="ORF">D0Z07_5739</name>
</gene>
<dbReference type="Proteomes" id="UP000785200">
    <property type="component" value="Unassembled WGS sequence"/>
</dbReference>
<evidence type="ECO:0000313" key="3">
    <source>
        <dbReference type="Proteomes" id="UP000785200"/>
    </source>
</evidence>
<feature type="region of interest" description="Disordered" evidence="1">
    <location>
        <begin position="1"/>
        <end position="23"/>
    </location>
</feature>
<proteinExistence type="predicted"/>
<accession>A0A9P6VHZ5</accession>
<keyword evidence="3" id="KW-1185">Reference proteome</keyword>
<protein>
    <submittedName>
        <fullName evidence="2">Uncharacterized protein</fullName>
    </submittedName>
</protein>
<evidence type="ECO:0000256" key="1">
    <source>
        <dbReference type="SAM" id="MobiDB-lite"/>
    </source>
</evidence>
<dbReference type="EMBL" id="VNKQ01000011">
    <property type="protein sequence ID" value="KAG0648063.1"/>
    <property type="molecule type" value="Genomic_DNA"/>
</dbReference>
<dbReference type="OrthoDB" id="1879366at2759"/>
<organism evidence="2 3">
    <name type="scientific">Hyphodiscus hymeniophilus</name>
    <dbReference type="NCBI Taxonomy" id="353542"/>
    <lineage>
        <taxon>Eukaryota</taxon>
        <taxon>Fungi</taxon>
        <taxon>Dikarya</taxon>
        <taxon>Ascomycota</taxon>
        <taxon>Pezizomycotina</taxon>
        <taxon>Leotiomycetes</taxon>
        <taxon>Helotiales</taxon>
        <taxon>Hyphodiscaceae</taxon>
        <taxon>Hyphodiscus</taxon>
    </lineage>
</organism>
<sequence length="75" mass="8461">MAKFSNSDNVHLSGPDDEKTQSSHVSAFQGWMAFDKFSIKDGLKLVTFQPKQWEETDIDVKVTHCGVDQLYILVA</sequence>